<dbReference type="Proteomes" id="UP001057291">
    <property type="component" value="Unassembled WGS sequence"/>
</dbReference>
<comment type="caution">
    <text evidence="1">The sequence shown here is derived from an EMBL/GenBank/DDBJ whole genome shotgun (WGS) entry which is preliminary data.</text>
</comment>
<keyword evidence="2" id="KW-1185">Reference proteome</keyword>
<dbReference type="EMBL" id="BOQE01000001">
    <property type="protein sequence ID" value="GIM45984.1"/>
    <property type="molecule type" value="Genomic_DNA"/>
</dbReference>
<sequence>MYKNHKTYMILGHNNTKKVCFVLGHMSGHKLLITRYHMCRRR</sequence>
<evidence type="ECO:0000313" key="1">
    <source>
        <dbReference type="EMBL" id="GIM45984.1"/>
    </source>
</evidence>
<gene>
    <name evidence="1" type="ORF">DNHGIG_15330</name>
</gene>
<evidence type="ECO:0000313" key="2">
    <source>
        <dbReference type="Proteomes" id="UP001057291"/>
    </source>
</evidence>
<proteinExistence type="predicted"/>
<accession>A0AAV4LE53</accession>
<protein>
    <submittedName>
        <fullName evidence="1">Uncharacterized protein</fullName>
    </submittedName>
</protein>
<organism evidence="1 2">
    <name type="scientific">Collibacillus ludicampi</name>
    <dbReference type="NCBI Taxonomy" id="2771369"/>
    <lineage>
        <taxon>Bacteria</taxon>
        <taxon>Bacillati</taxon>
        <taxon>Bacillota</taxon>
        <taxon>Bacilli</taxon>
        <taxon>Bacillales</taxon>
        <taxon>Alicyclobacillaceae</taxon>
        <taxon>Collibacillus</taxon>
    </lineage>
</organism>
<name>A0AAV4LE53_9BACL</name>
<dbReference type="AlphaFoldDB" id="A0AAV4LE53"/>
<reference evidence="1" key="1">
    <citation type="journal article" date="2023" name="Int. J. Syst. Evol. Microbiol.">
        <title>Collibacillus ludicampi gen. nov., sp. nov., a new soil bacterium of the family Alicyclobacillaceae.</title>
        <authorList>
            <person name="Jojima T."/>
            <person name="Ioku Y."/>
            <person name="Fukuta Y."/>
            <person name="Shirasaka N."/>
            <person name="Matsumura Y."/>
            <person name="Mori M."/>
        </authorList>
    </citation>
    <scope>NUCLEOTIDE SEQUENCE</scope>
    <source>
        <strain evidence="1">TP075</strain>
    </source>
</reference>